<dbReference type="Pfam" id="PF00391">
    <property type="entry name" value="PEP-utilizers"/>
    <property type="match status" value="1"/>
</dbReference>
<dbReference type="InterPro" id="IPR018274">
    <property type="entry name" value="PEP_util_AS"/>
</dbReference>
<comment type="similarity">
    <text evidence="2">Belongs to the PEP-utilizing enzyme family.</text>
</comment>
<dbReference type="InterPro" id="IPR040442">
    <property type="entry name" value="Pyrv_kinase-like_dom_sf"/>
</dbReference>
<feature type="non-terminal residue" evidence="12">
    <location>
        <position position="462"/>
    </location>
</feature>
<dbReference type="EC" id="2.7.9.1" evidence="3"/>
<dbReference type="EMBL" id="SNRY01005872">
    <property type="protein sequence ID" value="KAA6313908.1"/>
    <property type="molecule type" value="Genomic_DNA"/>
</dbReference>
<evidence type="ECO:0000256" key="6">
    <source>
        <dbReference type="ARBA" id="ARBA00022741"/>
    </source>
</evidence>
<dbReference type="InterPro" id="IPR008279">
    <property type="entry name" value="PEP-util_enz_mobile_dom"/>
</dbReference>
<dbReference type="InterPro" id="IPR023151">
    <property type="entry name" value="PEP_util_CS"/>
</dbReference>
<dbReference type="InterPro" id="IPR010121">
    <property type="entry name" value="Pyruvate_phosphate_dikinase"/>
</dbReference>
<dbReference type="PANTHER" id="PTHR22931">
    <property type="entry name" value="PHOSPHOENOLPYRUVATE DIKINASE-RELATED"/>
    <property type="match status" value="1"/>
</dbReference>
<evidence type="ECO:0000313" key="12">
    <source>
        <dbReference type="EMBL" id="KAA6313908.1"/>
    </source>
</evidence>
<evidence type="ECO:0000256" key="8">
    <source>
        <dbReference type="ARBA" id="ARBA00022840"/>
    </source>
</evidence>
<evidence type="ECO:0000259" key="10">
    <source>
        <dbReference type="Pfam" id="PF00391"/>
    </source>
</evidence>
<dbReference type="AlphaFoldDB" id="A0A5J4PYZ3"/>
<dbReference type="GO" id="GO:0050242">
    <property type="term" value="F:pyruvate, phosphate dikinase activity"/>
    <property type="evidence" value="ECO:0007669"/>
    <property type="project" value="UniProtKB-EC"/>
</dbReference>
<dbReference type="Gene3D" id="3.20.20.60">
    <property type="entry name" value="Phosphoenolpyruvate-binding domains"/>
    <property type="match status" value="1"/>
</dbReference>
<evidence type="ECO:0000256" key="7">
    <source>
        <dbReference type="ARBA" id="ARBA00022777"/>
    </source>
</evidence>
<evidence type="ECO:0000256" key="9">
    <source>
        <dbReference type="ARBA" id="ARBA00022842"/>
    </source>
</evidence>
<keyword evidence="9" id="KW-0460">Magnesium</keyword>
<dbReference type="Pfam" id="PF02896">
    <property type="entry name" value="PEP-utilizers_C"/>
    <property type="match status" value="1"/>
</dbReference>
<dbReference type="InterPro" id="IPR000121">
    <property type="entry name" value="PEP_util_C"/>
</dbReference>
<dbReference type="Gene3D" id="3.50.30.10">
    <property type="entry name" value="Phosphohistidine domain"/>
    <property type="match status" value="1"/>
</dbReference>
<evidence type="ECO:0000256" key="2">
    <source>
        <dbReference type="ARBA" id="ARBA00007837"/>
    </source>
</evidence>
<gene>
    <name evidence="12" type="ORF">EZS27_035399</name>
</gene>
<feature type="domain" description="PEP-utilising enzyme C-terminal" evidence="11">
    <location>
        <begin position="189"/>
        <end position="451"/>
    </location>
</feature>
<feature type="non-terminal residue" evidence="12">
    <location>
        <position position="1"/>
    </location>
</feature>
<comment type="cofactor">
    <cofactor evidence="1">
        <name>Mg(2+)</name>
        <dbReference type="ChEBI" id="CHEBI:18420"/>
    </cofactor>
</comment>
<comment type="caution">
    <text evidence="12">The sequence shown here is derived from an EMBL/GenBank/DDBJ whole genome shotgun (WGS) entry which is preliminary data.</text>
</comment>
<feature type="domain" description="PEP-utilising enzyme mobile" evidence="10">
    <location>
        <begin position="93"/>
        <end position="174"/>
    </location>
</feature>
<keyword evidence="5" id="KW-0479">Metal-binding</keyword>
<dbReference type="GO" id="GO:0005524">
    <property type="term" value="F:ATP binding"/>
    <property type="evidence" value="ECO:0007669"/>
    <property type="project" value="UniProtKB-KW"/>
</dbReference>
<keyword evidence="7 12" id="KW-0418">Kinase</keyword>
<proteinExistence type="inferred from homology"/>
<keyword evidence="6" id="KW-0547">Nucleotide-binding</keyword>
<protein>
    <recommendedName>
        <fullName evidence="3">pyruvate, phosphate dikinase</fullName>
        <ecNumber evidence="3">2.7.9.1</ecNumber>
    </recommendedName>
</protein>
<name>A0A5J4PYZ3_9ZZZZ</name>
<dbReference type="PANTHER" id="PTHR22931:SF9">
    <property type="entry name" value="PYRUVATE, PHOSPHATE DIKINASE 1, CHLOROPLASTIC"/>
    <property type="match status" value="1"/>
</dbReference>
<evidence type="ECO:0000256" key="3">
    <source>
        <dbReference type="ARBA" id="ARBA00011994"/>
    </source>
</evidence>
<dbReference type="GO" id="GO:0016301">
    <property type="term" value="F:kinase activity"/>
    <property type="evidence" value="ECO:0007669"/>
    <property type="project" value="UniProtKB-KW"/>
</dbReference>
<keyword evidence="8" id="KW-0067">ATP-binding</keyword>
<dbReference type="PROSITE" id="PS00742">
    <property type="entry name" value="PEP_ENZYMES_2"/>
    <property type="match status" value="1"/>
</dbReference>
<accession>A0A5J4PYZ3</accession>
<dbReference type="Gene3D" id="1.10.189.10">
    <property type="entry name" value="Pyruvate Phosphate Dikinase, domain 2"/>
    <property type="match status" value="1"/>
</dbReference>
<dbReference type="SUPFAM" id="SSF56059">
    <property type="entry name" value="Glutathione synthetase ATP-binding domain-like"/>
    <property type="match status" value="1"/>
</dbReference>
<keyword evidence="4 12" id="KW-0808">Transferase</keyword>
<organism evidence="12">
    <name type="scientific">termite gut metagenome</name>
    <dbReference type="NCBI Taxonomy" id="433724"/>
    <lineage>
        <taxon>unclassified sequences</taxon>
        <taxon>metagenomes</taxon>
        <taxon>organismal metagenomes</taxon>
    </lineage>
</organism>
<evidence type="ECO:0000256" key="1">
    <source>
        <dbReference type="ARBA" id="ARBA00001946"/>
    </source>
</evidence>
<evidence type="ECO:0000256" key="4">
    <source>
        <dbReference type="ARBA" id="ARBA00022679"/>
    </source>
</evidence>
<sequence>KLGFLQTRNGKRTGGAMVKIAIDLLHQRVIDEKTVLLRVEPNKLDELLHPVFDKDALKKAKILTRGLPASPGAACGQIVFFADDAAKWYADDKKVIMVRVETSPEDLAGMQVAEGILTARGGMTSHAAVVARGMGKCCVSGAGALNIDYKNKTVEIDGVFLKEGDFISLNGTTGEVYAGKVETKAAELSGDFAELMKLADKYAKLEVRTNADTPHDAEVARRLGAVGIGLCRTEHMFFEGEKIKAMREMILAQDVEGRRKALAKILPYQQTDFKGIYRAMEGCPVTVRLLDPPLHEFVPHDEKGQQEMAEAMGVSLQYIRQRVDALHEQNPMLGHRGSRLGNTYPEITAMQTRAILGAALELKKEGVTVYPEIMVPLTGILYEFKEQEKVIREEAAKLFAELGDSIDFKVGTMIEIPRAALTADRIATSAEFFSFGTNDLTQMTFGYSRDDIASFLPVYLEK</sequence>
<dbReference type="GO" id="GO:0046872">
    <property type="term" value="F:metal ion binding"/>
    <property type="evidence" value="ECO:0007669"/>
    <property type="project" value="UniProtKB-KW"/>
</dbReference>
<dbReference type="SUPFAM" id="SSF52009">
    <property type="entry name" value="Phosphohistidine domain"/>
    <property type="match status" value="1"/>
</dbReference>
<dbReference type="InterPro" id="IPR036637">
    <property type="entry name" value="Phosphohistidine_dom_sf"/>
</dbReference>
<dbReference type="InterPro" id="IPR015813">
    <property type="entry name" value="Pyrv/PenolPyrv_kinase-like_dom"/>
</dbReference>
<dbReference type="SUPFAM" id="SSF51621">
    <property type="entry name" value="Phosphoenolpyruvate/pyruvate domain"/>
    <property type="match status" value="1"/>
</dbReference>
<evidence type="ECO:0000259" key="11">
    <source>
        <dbReference type="Pfam" id="PF02896"/>
    </source>
</evidence>
<dbReference type="PROSITE" id="PS00370">
    <property type="entry name" value="PEP_ENZYMES_PHOS_SITE"/>
    <property type="match status" value="1"/>
</dbReference>
<reference evidence="12" key="1">
    <citation type="submission" date="2019-03" db="EMBL/GenBank/DDBJ databases">
        <title>Single cell metagenomics reveals metabolic interactions within the superorganism composed of flagellate Streblomastix strix and complex community of Bacteroidetes bacteria on its surface.</title>
        <authorList>
            <person name="Treitli S.C."/>
            <person name="Kolisko M."/>
            <person name="Husnik F."/>
            <person name="Keeling P."/>
            <person name="Hampl V."/>
        </authorList>
    </citation>
    <scope>NUCLEOTIDE SEQUENCE</scope>
    <source>
        <strain evidence="12">STM</strain>
    </source>
</reference>
<evidence type="ECO:0000256" key="5">
    <source>
        <dbReference type="ARBA" id="ARBA00022723"/>
    </source>
</evidence>
<keyword evidence="12" id="KW-0670">Pyruvate</keyword>